<accession>A0A239CDJ8</accession>
<dbReference type="AlphaFoldDB" id="A0A239CDJ8"/>
<dbReference type="RefSeq" id="WP_179220692.1">
    <property type="nucleotide sequence ID" value="NZ_FZOS01000002.1"/>
</dbReference>
<name>A0A239CDJ8_9SPHN</name>
<dbReference type="PANTHER" id="PTHR12526">
    <property type="entry name" value="GLYCOSYLTRANSFERASE"/>
    <property type="match status" value="1"/>
</dbReference>
<dbReference type="InterPro" id="IPR028098">
    <property type="entry name" value="Glyco_trans_4-like_N"/>
</dbReference>
<sequence>MFGSKIEAAGESAIGDGAPRRVALFMFDFALTGVVRNGVRIANALAADGHDVHLIVSREDGRDQHDLDSRVRVVALRPAGTRLPRSLALAGDLLALRARIAAIGPQILASLGNHGHLPVAIASAGLAHVRRVYRISNELHRPGDGPLRRLQRRATMGIISKGADRLLLVSRHLARNPAFIGARERGVVAVVPNGVPADTIARAAASGPCPHPWLAGGGEPVVVAMGRLVAQKNFATLVEAVAIANRVRSTRLLILGHGTARARERLVAIAQDHGIADRVDLVGAIGNPFPYLRRATAFALPSLWEGASNALLEALACRVPIVASLTAGNAQEVLGHGRFGLLVEPMDTEAMAQAILWQTGPDRVCPGDRARDFDAEAAIRASCSALLGALVTPPPRRARLKPSTRPSPQS</sequence>
<dbReference type="CDD" id="cd03811">
    <property type="entry name" value="GT4_GT28_WabH-like"/>
    <property type="match status" value="1"/>
</dbReference>
<evidence type="ECO:0000313" key="4">
    <source>
        <dbReference type="EMBL" id="SNS17544.1"/>
    </source>
</evidence>
<feature type="domain" description="Glycosyltransferase subfamily 4-like N-terminal" evidence="3">
    <location>
        <begin position="33"/>
        <end position="198"/>
    </location>
</feature>
<dbReference type="SUPFAM" id="SSF53756">
    <property type="entry name" value="UDP-Glycosyltransferase/glycogen phosphorylase"/>
    <property type="match status" value="1"/>
</dbReference>
<keyword evidence="1" id="KW-0328">Glycosyltransferase</keyword>
<evidence type="ECO:0000256" key="1">
    <source>
        <dbReference type="ARBA" id="ARBA00022676"/>
    </source>
</evidence>
<keyword evidence="5" id="KW-1185">Reference proteome</keyword>
<dbReference type="Proteomes" id="UP000198281">
    <property type="component" value="Unassembled WGS sequence"/>
</dbReference>
<dbReference type="EMBL" id="FZOS01000002">
    <property type="protein sequence ID" value="SNS17544.1"/>
    <property type="molecule type" value="Genomic_DNA"/>
</dbReference>
<dbReference type="Gene3D" id="3.40.50.2000">
    <property type="entry name" value="Glycogen Phosphorylase B"/>
    <property type="match status" value="2"/>
</dbReference>
<evidence type="ECO:0000256" key="2">
    <source>
        <dbReference type="ARBA" id="ARBA00022679"/>
    </source>
</evidence>
<evidence type="ECO:0000313" key="5">
    <source>
        <dbReference type="Proteomes" id="UP000198281"/>
    </source>
</evidence>
<dbReference type="GO" id="GO:0016757">
    <property type="term" value="F:glycosyltransferase activity"/>
    <property type="evidence" value="ECO:0007669"/>
    <property type="project" value="UniProtKB-KW"/>
</dbReference>
<keyword evidence="2 4" id="KW-0808">Transferase</keyword>
<proteinExistence type="predicted"/>
<reference evidence="5" key="1">
    <citation type="submission" date="2017-06" db="EMBL/GenBank/DDBJ databases">
        <authorList>
            <person name="Varghese N."/>
            <person name="Submissions S."/>
        </authorList>
    </citation>
    <scope>NUCLEOTIDE SEQUENCE [LARGE SCALE GENOMIC DNA]</scope>
    <source>
        <strain evidence="5">LNB2</strain>
    </source>
</reference>
<dbReference type="PANTHER" id="PTHR12526:SF510">
    <property type="entry name" value="D-INOSITOL 3-PHOSPHATE GLYCOSYLTRANSFERASE"/>
    <property type="match status" value="1"/>
</dbReference>
<evidence type="ECO:0000259" key="3">
    <source>
        <dbReference type="Pfam" id="PF13439"/>
    </source>
</evidence>
<dbReference type="Pfam" id="PF13439">
    <property type="entry name" value="Glyco_transf_4"/>
    <property type="match status" value="1"/>
</dbReference>
<gene>
    <name evidence="4" type="ORF">SAMN06295912_102114</name>
</gene>
<dbReference type="Pfam" id="PF13692">
    <property type="entry name" value="Glyco_trans_1_4"/>
    <property type="match status" value="1"/>
</dbReference>
<organism evidence="4 5">
    <name type="scientific">Edaphosphingomonas laterariae</name>
    <dbReference type="NCBI Taxonomy" id="861865"/>
    <lineage>
        <taxon>Bacteria</taxon>
        <taxon>Pseudomonadati</taxon>
        <taxon>Pseudomonadota</taxon>
        <taxon>Alphaproteobacteria</taxon>
        <taxon>Sphingomonadales</taxon>
        <taxon>Rhizorhabdaceae</taxon>
        <taxon>Edaphosphingomonas</taxon>
    </lineage>
</organism>
<protein>
    <submittedName>
        <fullName evidence="4">Glycosyltransferase involved in cell wall bisynthesis</fullName>
    </submittedName>
</protein>